<feature type="region of interest" description="Disordered" evidence="1">
    <location>
        <begin position="668"/>
        <end position="704"/>
    </location>
</feature>
<gene>
    <name evidence="2" type="ORF">AWRI4233_LOCUS4753</name>
</gene>
<feature type="compositionally biased region" description="Polar residues" evidence="1">
    <location>
        <begin position="413"/>
        <end position="423"/>
    </location>
</feature>
<evidence type="ECO:0000256" key="1">
    <source>
        <dbReference type="SAM" id="MobiDB-lite"/>
    </source>
</evidence>
<feature type="compositionally biased region" description="Basic and acidic residues" evidence="1">
    <location>
        <begin position="504"/>
        <end position="529"/>
    </location>
</feature>
<sequence length="772" mass="85164">MLRNRPSRVPLGMADVKQMDQRLWLKQTSHPLVAQTDRAYVHHQQSNISHPPQPHYNLREGPHRSRDASLVQLDPNRHVPQSAVHDSTDSIEDSDSDDSASATIESVARLVHIAEVSPTITQVPSYDPPAFVNLPLERPPVHDRNYPGVISGHHQEPNTSPIPTRYRYSGRSGTGPGARPGHSHHQPFRQDINHSYQGNSDWSTALLSQRGHNPNAVSFSPRVRFGSALQELSPHHSSNFASVNRRGGTLRTRRSSSRISDPSRGDTNHQIRSRPMPRSRGSMIRGARRTGAHLRPPAASSIDTVMDRYPIFPSMSSQSDHSRSDYMFFPHSESIPQRRGIVSPPTSLVVTRMPHPQSRFSSATESYTSERSRASSNSLSTANMIPTLDDSSRHGSIGSRTQDERQVPRLGSVRSSHAGSLTSLLHGRDSSCRNGGLPPTHSPLDRLTQELQRLSTGLSARSRSSLGQSSRVTSTDGHLLSGSVFYSDNDDDEAEERSIGICERPSRRDSSHVDGRSMNRQDELSRQPQHDFGITARIVDVEMDCQSVTVRPLSVSLSSQSVSSTPGIDASIVNSSPPGDLPGLPPVTPGRPQARSSKTPSTSYSNLRPQATPKVRVYDDGQPASMQPQTPADLYHHFRTPMPTIPANPVVCQVARPLARDQLVERSPPIPTRNAHRNTYPSFQQAVPEPPTSNSQPSSPYSPNLDLRTAAAITAVERRRTARAFPDENVIDPSTNGMEAERDALLRRRGHDNTNTLDHTPPPQGRYERFMS</sequence>
<feature type="compositionally biased region" description="Acidic residues" evidence="1">
    <location>
        <begin position="89"/>
        <end position="98"/>
    </location>
</feature>
<name>A0A9N8JX00_9PEZI</name>
<feature type="region of interest" description="Disordered" evidence="1">
    <location>
        <begin position="236"/>
        <end position="301"/>
    </location>
</feature>
<evidence type="ECO:0000313" key="3">
    <source>
        <dbReference type="Proteomes" id="UP000714618"/>
    </source>
</evidence>
<keyword evidence="3" id="KW-1185">Reference proteome</keyword>
<feature type="compositionally biased region" description="Pro residues" evidence="1">
    <location>
        <begin position="579"/>
        <end position="589"/>
    </location>
</feature>
<feature type="compositionally biased region" description="Low complexity" evidence="1">
    <location>
        <begin position="692"/>
        <end position="703"/>
    </location>
</feature>
<dbReference type="Proteomes" id="UP000714618">
    <property type="component" value="Unassembled WGS sequence"/>
</dbReference>
<feature type="region of interest" description="Disordered" evidence="1">
    <location>
        <begin position="79"/>
        <end position="100"/>
    </location>
</feature>
<feature type="region of interest" description="Disordered" evidence="1">
    <location>
        <begin position="41"/>
        <end position="65"/>
    </location>
</feature>
<protein>
    <submittedName>
        <fullName evidence="2">Uncharacterized protein</fullName>
    </submittedName>
</protein>
<dbReference type="OrthoDB" id="3437607at2759"/>
<organism evidence="2 3">
    <name type="scientific">Aureobasidium mustum</name>
    <dbReference type="NCBI Taxonomy" id="2773714"/>
    <lineage>
        <taxon>Eukaryota</taxon>
        <taxon>Fungi</taxon>
        <taxon>Dikarya</taxon>
        <taxon>Ascomycota</taxon>
        <taxon>Pezizomycotina</taxon>
        <taxon>Dothideomycetes</taxon>
        <taxon>Dothideomycetidae</taxon>
        <taxon>Dothideales</taxon>
        <taxon>Saccotheciaceae</taxon>
        <taxon>Aureobasidium</taxon>
    </lineage>
</organism>
<evidence type="ECO:0000313" key="2">
    <source>
        <dbReference type="EMBL" id="CAD0094563.1"/>
    </source>
</evidence>
<feature type="region of interest" description="Disordered" evidence="1">
    <location>
        <begin position="149"/>
        <end position="197"/>
    </location>
</feature>
<feature type="compositionally biased region" description="Low complexity" evidence="1">
    <location>
        <begin position="374"/>
        <end position="383"/>
    </location>
</feature>
<reference evidence="2" key="1">
    <citation type="submission" date="2020-06" db="EMBL/GenBank/DDBJ databases">
        <authorList>
            <person name="Onetto C."/>
        </authorList>
    </citation>
    <scope>NUCLEOTIDE SEQUENCE</scope>
</reference>
<comment type="caution">
    <text evidence="2">The sequence shown here is derived from an EMBL/GenBank/DDBJ whole genome shotgun (WGS) entry which is preliminary data.</text>
</comment>
<dbReference type="EMBL" id="CAIJEO010000006">
    <property type="protein sequence ID" value="CAD0094563.1"/>
    <property type="molecule type" value="Genomic_DNA"/>
</dbReference>
<feature type="region of interest" description="Disordered" evidence="1">
    <location>
        <begin position="554"/>
        <end position="612"/>
    </location>
</feature>
<accession>A0A9N8JX00</accession>
<feature type="region of interest" description="Disordered" evidence="1">
    <location>
        <begin position="724"/>
        <end position="772"/>
    </location>
</feature>
<feature type="compositionally biased region" description="Low complexity" evidence="1">
    <location>
        <begin position="453"/>
        <end position="475"/>
    </location>
</feature>
<feature type="region of interest" description="Disordered" evidence="1">
    <location>
        <begin position="351"/>
        <end position="529"/>
    </location>
</feature>
<proteinExistence type="predicted"/>
<feature type="compositionally biased region" description="Polar residues" evidence="1">
    <location>
        <begin position="594"/>
        <end position="609"/>
    </location>
</feature>
<dbReference type="AlphaFoldDB" id="A0A9N8JX00"/>
<feature type="compositionally biased region" description="Low complexity" evidence="1">
    <location>
        <begin position="554"/>
        <end position="564"/>
    </location>
</feature>